<name>A0A7V5LJ58_CALAY</name>
<dbReference type="Pfam" id="PF00639">
    <property type="entry name" value="Rotamase"/>
    <property type="match status" value="1"/>
</dbReference>
<evidence type="ECO:0000256" key="4">
    <source>
        <dbReference type="ARBA" id="ARBA00023110"/>
    </source>
</evidence>
<dbReference type="Gene3D" id="1.10.4030.10">
    <property type="entry name" value="Porin chaperone SurA, peptide-binding domain"/>
    <property type="match status" value="1"/>
</dbReference>
<dbReference type="InterPro" id="IPR046357">
    <property type="entry name" value="PPIase_dom_sf"/>
</dbReference>
<dbReference type="SUPFAM" id="SSF109998">
    <property type="entry name" value="Triger factor/SurA peptide-binding domain-like"/>
    <property type="match status" value="1"/>
</dbReference>
<dbReference type="GO" id="GO:0003755">
    <property type="term" value="F:peptidyl-prolyl cis-trans isomerase activity"/>
    <property type="evidence" value="ECO:0007669"/>
    <property type="project" value="UniProtKB-KW"/>
</dbReference>
<comment type="caution">
    <text evidence="8">The sequence shown here is derived from an EMBL/GenBank/DDBJ whole genome shotgun (WGS) entry which is preliminary data.</text>
</comment>
<protein>
    <recommendedName>
        <fullName evidence="2">peptidylprolyl isomerase</fullName>
        <ecNumber evidence="2">5.2.1.8</ecNumber>
    </recommendedName>
</protein>
<sequence>FMIFILMLVSCKKTEIANPERDIVQIGKLSVDKQVFINRYRLNKDFAKAKQITRDDVVKFLDEYFVKNYLLVNKLLDQGIENEKEIKEDLERLKRRAMTGMNGPLYRKVIPSSVEVSDQEIEDLYNKSHYMLKIAYLRVSSKHLADSLYKALKKGADFGEIAKRYSLDIHTYEHGGEVRNYIQRGSLDPEFEKAIFNLKEGQVSKPIYITGWYNIVKVLKKKPIQKKPLEQMRPQLKQRLQQFKMNEIRNNYIDSLFIKYDYRVNKELFPYIKKAFVPFDRVGQLKVDAIPKDKLKEPLVTYKGGQFTLLEFVKTYNSSNAASRVPLRYDDEIENHIKTLIIGHLMYADAVARGLLEDEQFKFIYNRMRIQKLEREALKRLVNEQIKLTDEELKQYYEQHKQEWNNQDFEKVKRFVRNRLMAQRAKEYKNILTEKLRRKYDVVYNEPVIKEVVDSLNAMKKGPHIRKF</sequence>
<keyword evidence="3" id="KW-0732">Signal</keyword>
<evidence type="ECO:0000256" key="1">
    <source>
        <dbReference type="ARBA" id="ARBA00000971"/>
    </source>
</evidence>
<organism evidence="8">
    <name type="scientific">Caldithrix abyssi</name>
    <dbReference type="NCBI Taxonomy" id="187145"/>
    <lineage>
        <taxon>Bacteria</taxon>
        <taxon>Pseudomonadati</taxon>
        <taxon>Calditrichota</taxon>
        <taxon>Calditrichia</taxon>
        <taxon>Calditrichales</taxon>
        <taxon>Calditrichaceae</taxon>
        <taxon>Caldithrix</taxon>
    </lineage>
</organism>
<dbReference type="PANTHER" id="PTHR47245">
    <property type="entry name" value="PEPTIDYLPROLYL ISOMERASE"/>
    <property type="match status" value="1"/>
</dbReference>
<dbReference type="SUPFAM" id="SSF54534">
    <property type="entry name" value="FKBP-like"/>
    <property type="match status" value="1"/>
</dbReference>
<evidence type="ECO:0000259" key="7">
    <source>
        <dbReference type="PROSITE" id="PS50198"/>
    </source>
</evidence>
<evidence type="ECO:0000256" key="2">
    <source>
        <dbReference type="ARBA" id="ARBA00013194"/>
    </source>
</evidence>
<keyword evidence="4 6" id="KW-0697">Rotamase</keyword>
<dbReference type="Proteomes" id="UP000886111">
    <property type="component" value="Unassembled WGS sequence"/>
</dbReference>
<dbReference type="InterPro" id="IPR000297">
    <property type="entry name" value="PPIase_PpiC"/>
</dbReference>
<evidence type="ECO:0000256" key="6">
    <source>
        <dbReference type="PROSITE-ProRule" id="PRU00278"/>
    </source>
</evidence>
<accession>A0A7V5LJ58</accession>
<dbReference type="Gene3D" id="3.10.50.40">
    <property type="match status" value="1"/>
</dbReference>
<dbReference type="EMBL" id="DRTD01000481">
    <property type="protein sequence ID" value="HHE55422.1"/>
    <property type="molecule type" value="Genomic_DNA"/>
</dbReference>
<dbReference type="AlphaFoldDB" id="A0A7V5LJ58"/>
<evidence type="ECO:0000313" key="8">
    <source>
        <dbReference type="EMBL" id="HHE55422.1"/>
    </source>
</evidence>
<dbReference type="EC" id="5.2.1.8" evidence="2"/>
<evidence type="ECO:0000256" key="3">
    <source>
        <dbReference type="ARBA" id="ARBA00022729"/>
    </source>
</evidence>
<dbReference type="InterPro" id="IPR027304">
    <property type="entry name" value="Trigger_fact/SurA_dom_sf"/>
</dbReference>
<comment type="catalytic activity">
    <reaction evidence="1">
        <text>[protein]-peptidylproline (omega=180) = [protein]-peptidylproline (omega=0)</text>
        <dbReference type="Rhea" id="RHEA:16237"/>
        <dbReference type="Rhea" id="RHEA-COMP:10747"/>
        <dbReference type="Rhea" id="RHEA-COMP:10748"/>
        <dbReference type="ChEBI" id="CHEBI:83833"/>
        <dbReference type="ChEBI" id="CHEBI:83834"/>
        <dbReference type="EC" id="5.2.1.8"/>
    </reaction>
</comment>
<feature type="non-terminal residue" evidence="8">
    <location>
        <position position="1"/>
    </location>
</feature>
<gene>
    <name evidence="8" type="ORF">ENL21_06535</name>
</gene>
<proteinExistence type="predicted"/>
<keyword evidence="5 6" id="KW-0413">Isomerase</keyword>
<evidence type="ECO:0000256" key="5">
    <source>
        <dbReference type="ARBA" id="ARBA00023235"/>
    </source>
</evidence>
<feature type="domain" description="PpiC" evidence="7">
    <location>
        <begin position="122"/>
        <end position="220"/>
    </location>
</feature>
<dbReference type="PROSITE" id="PS50198">
    <property type="entry name" value="PPIC_PPIASE_2"/>
    <property type="match status" value="1"/>
</dbReference>
<reference evidence="8" key="1">
    <citation type="journal article" date="2020" name="mSystems">
        <title>Genome- and Community-Level Interaction Insights into Carbon Utilization and Element Cycling Functions of Hydrothermarchaeota in Hydrothermal Sediment.</title>
        <authorList>
            <person name="Zhou Z."/>
            <person name="Liu Y."/>
            <person name="Xu W."/>
            <person name="Pan J."/>
            <person name="Luo Z.H."/>
            <person name="Li M."/>
        </authorList>
    </citation>
    <scope>NUCLEOTIDE SEQUENCE [LARGE SCALE GENOMIC DNA]</scope>
    <source>
        <strain evidence="8">HyVt-76</strain>
    </source>
</reference>
<dbReference type="PANTHER" id="PTHR47245:SF1">
    <property type="entry name" value="FOLDASE PROTEIN PRSA"/>
    <property type="match status" value="1"/>
</dbReference>
<dbReference type="InterPro" id="IPR050245">
    <property type="entry name" value="PrsA_foldase"/>
</dbReference>